<dbReference type="SUPFAM" id="SSF47413">
    <property type="entry name" value="lambda repressor-like DNA-binding domains"/>
    <property type="match status" value="1"/>
</dbReference>
<dbReference type="OrthoDB" id="2897536at2"/>
<accession>B5GPW2</accession>
<dbReference type="InterPro" id="IPR043917">
    <property type="entry name" value="DUF5753"/>
</dbReference>
<dbReference type="GO" id="GO:0016705">
    <property type="term" value="F:oxidoreductase activity, acting on paired donors, with incorporation or reduction of molecular oxygen"/>
    <property type="evidence" value="ECO:0007669"/>
    <property type="project" value="InterPro"/>
</dbReference>
<dbReference type="eggNOG" id="COG1396">
    <property type="taxonomic scope" value="Bacteria"/>
</dbReference>
<organism evidence="1 2">
    <name type="scientific">Streptomyces clavuligerus</name>
    <dbReference type="NCBI Taxonomy" id="1901"/>
    <lineage>
        <taxon>Bacteria</taxon>
        <taxon>Bacillati</taxon>
        <taxon>Actinomycetota</taxon>
        <taxon>Actinomycetes</taxon>
        <taxon>Kitasatosporales</taxon>
        <taxon>Streptomycetaceae</taxon>
        <taxon>Streptomyces</taxon>
    </lineage>
</organism>
<gene>
    <name evidence="1" type="ORF">SCLAV_2291</name>
</gene>
<name>B5GPW2_STRCL</name>
<dbReference type="GO" id="GO:0003677">
    <property type="term" value="F:DNA binding"/>
    <property type="evidence" value="ECO:0007669"/>
    <property type="project" value="UniProtKB-KW"/>
</dbReference>
<dbReference type="InterPro" id="IPR010982">
    <property type="entry name" value="Lambda_DNA-bd_dom_sf"/>
</dbReference>
<dbReference type="KEGG" id="sclf:BB341_16945"/>
<reference evidence="1 2" key="1">
    <citation type="journal article" date="2010" name="Genome Biol. Evol.">
        <title>The sequence of a 1.8-mb bacterial linear plasmid reveals a rich evolutionary reservoir of secondary metabolic pathways.</title>
        <authorList>
            <person name="Medema M.H."/>
            <person name="Trefzer A."/>
            <person name="Kovalchuk A."/>
            <person name="van den Berg M."/>
            <person name="Mueller U."/>
            <person name="Heijne W."/>
            <person name="Wu L."/>
            <person name="Alam M.T."/>
            <person name="Ronning C.M."/>
            <person name="Nierman W.C."/>
            <person name="Bovenberg R.A.L."/>
            <person name="Breitling R."/>
            <person name="Takano E."/>
        </authorList>
    </citation>
    <scope>NUCLEOTIDE SEQUENCE [LARGE SCALE GENOMIC DNA]</scope>
    <source>
        <strain evidence="2">ATCC 27064 / DSM 738 / JCM 4710 / NBRC 13307 / NCIMB 12785 / NRRL 3585 / VKM Ac-602</strain>
    </source>
</reference>
<dbReference type="AlphaFoldDB" id="B5GPW2"/>
<evidence type="ECO:0000313" key="1">
    <source>
        <dbReference type="EMBL" id="EFG07364.1"/>
    </source>
</evidence>
<evidence type="ECO:0000313" key="2">
    <source>
        <dbReference type="Proteomes" id="UP000002357"/>
    </source>
</evidence>
<dbReference type="Pfam" id="PF19054">
    <property type="entry name" value="DUF5753"/>
    <property type="match status" value="1"/>
</dbReference>
<dbReference type="InterPro" id="IPR017972">
    <property type="entry name" value="Cyt_P450_CS"/>
</dbReference>
<sequence>MENEDNPYTGKTRDFMGEELRRRRKAHGLSQRELGDRMFLSGGYVGQIEVGKRRMTEDIAGRLDVELNTDGFFGRLVNALENSHHEDYFADAAELQTLAKAICEYSCTFIPGLFQTEDYARVVIRSGHPTAPQEKIDEIVKWRLERQQLLKGPERPDTWIILHETALRMVVGGPAVIGAQLRKIAEIIRAHHAVVQVVPFSAGPHGCAGGMLTLMSFVDAPDVAYAESAHSGQLLDNPALVARHRRAYDHARAVALSPKASLELIESVAEEFERCAQKQT</sequence>
<keyword evidence="1" id="KW-0238">DNA-binding</keyword>
<dbReference type="PROSITE" id="PS00086">
    <property type="entry name" value="CYTOCHROME_P450"/>
    <property type="match status" value="1"/>
</dbReference>
<dbReference type="GeneID" id="93731132"/>
<protein>
    <submittedName>
        <fullName evidence="1">DNA-binding protein</fullName>
    </submittedName>
</protein>
<dbReference type="SMART" id="SM00530">
    <property type="entry name" value="HTH_XRE"/>
    <property type="match status" value="1"/>
</dbReference>
<dbReference type="STRING" id="1901.BB341_16945"/>
<dbReference type="Gene3D" id="1.10.260.40">
    <property type="entry name" value="lambda repressor-like DNA-binding domains"/>
    <property type="match status" value="1"/>
</dbReference>
<proteinExistence type="predicted"/>
<dbReference type="Proteomes" id="UP000002357">
    <property type="component" value="Chromosome"/>
</dbReference>
<dbReference type="CDD" id="cd00093">
    <property type="entry name" value="HTH_XRE"/>
    <property type="match status" value="1"/>
</dbReference>
<keyword evidence="2" id="KW-1185">Reference proteome</keyword>
<dbReference type="PROSITE" id="PS50943">
    <property type="entry name" value="HTH_CROC1"/>
    <property type="match status" value="1"/>
</dbReference>
<dbReference type="InterPro" id="IPR001387">
    <property type="entry name" value="Cro/C1-type_HTH"/>
</dbReference>
<dbReference type="Pfam" id="PF13560">
    <property type="entry name" value="HTH_31"/>
    <property type="match status" value="1"/>
</dbReference>
<dbReference type="RefSeq" id="WP_003953793.1">
    <property type="nucleotide sequence ID" value="NZ_CM000913.1"/>
</dbReference>
<dbReference type="EMBL" id="CM000913">
    <property type="protein sequence ID" value="EFG07364.1"/>
    <property type="molecule type" value="Genomic_DNA"/>
</dbReference>
<dbReference type="GO" id="GO:0005506">
    <property type="term" value="F:iron ion binding"/>
    <property type="evidence" value="ECO:0007669"/>
    <property type="project" value="InterPro"/>
</dbReference>